<dbReference type="RefSeq" id="WP_270688577.1">
    <property type="nucleotide sequence ID" value="NZ_JAQFWQ010000081.1"/>
</dbReference>
<organism evidence="1 2">
    <name type="scientific">Nocardiopsis endophytica</name>
    <dbReference type="NCBI Taxonomy" id="3018445"/>
    <lineage>
        <taxon>Bacteria</taxon>
        <taxon>Bacillati</taxon>
        <taxon>Actinomycetota</taxon>
        <taxon>Actinomycetes</taxon>
        <taxon>Streptosporangiales</taxon>
        <taxon>Nocardiopsidaceae</taxon>
        <taxon>Nocardiopsis</taxon>
    </lineage>
</organism>
<keyword evidence="2" id="KW-1185">Reference proteome</keyword>
<evidence type="ECO:0000313" key="1">
    <source>
        <dbReference type="EMBL" id="MDA2813537.1"/>
    </source>
</evidence>
<gene>
    <name evidence="1" type="ORF">O4J56_23020</name>
</gene>
<dbReference type="Proteomes" id="UP001527866">
    <property type="component" value="Unassembled WGS sequence"/>
</dbReference>
<dbReference type="EMBL" id="JAQFWQ010000081">
    <property type="protein sequence ID" value="MDA2813537.1"/>
    <property type="molecule type" value="Genomic_DNA"/>
</dbReference>
<proteinExistence type="predicted"/>
<comment type="caution">
    <text evidence="1">The sequence shown here is derived from an EMBL/GenBank/DDBJ whole genome shotgun (WGS) entry which is preliminary data.</text>
</comment>
<accession>A0ABT4UB33</accession>
<protein>
    <submittedName>
        <fullName evidence="1">Uncharacterized protein</fullName>
    </submittedName>
</protein>
<reference evidence="1 2" key="1">
    <citation type="submission" date="2023-01" db="EMBL/GenBank/DDBJ databases">
        <title>Draft genome sequence of Nocardiopsis sp. RSe5-2 isolated from halophytes.</title>
        <authorList>
            <person name="Duangmal K."/>
            <person name="Chantavorakit T."/>
        </authorList>
    </citation>
    <scope>NUCLEOTIDE SEQUENCE [LARGE SCALE GENOMIC DNA]</scope>
    <source>
        <strain evidence="1 2">RSe5-2</strain>
    </source>
</reference>
<name>A0ABT4UB33_9ACTN</name>
<sequence length="92" mass="10608">MRHTPRTFTREIARREAEHRGVAVDWDAEAPEEVPEELRHAVFKVADRGWCVWATTSPEEMAMPADRDFHPLEEVLSAGWCLQGWNGIRIPV</sequence>
<evidence type="ECO:0000313" key="2">
    <source>
        <dbReference type="Proteomes" id="UP001527866"/>
    </source>
</evidence>